<dbReference type="EMBL" id="JACRSP010000001">
    <property type="protein sequence ID" value="MBC8535264.1"/>
    <property type="molecule type" value="Genomic_DNA"/>
</dbReference>
<dbReference type="SUPFAM" id="SSF53474">
    <property type="entry name" value="alpha/beta-Hydrolases"/>
    <property type="match status" value="1"/>
</dbReference>
<dbReference type="InterPro" id="IPR000073">
    <property type="entry name" value="AB_hydrolase_1"/>
</dbReference>
<evidence type="ECO:0000259" key="2">
    <source>
        <dbReference type="Pfam" id="PF03959"/>
    </source>
</evidence>
<dbReference type="Pfam" id="PF00561">
    <property type="entry name" value="Abhydrolase_1"/>
    <property type="match status" value="1"/>
</dbReference>
<protein>
    <submittedName>
        <fullName evidence="3">Alpha/beta hydrolase</fullName>
    </submittedName>
</protein>
<organism evidence="3 4">
    <name type="scientific">Feifania hominis</name>
    <dbReference type="NCBI Taxonomy" id="2763660"/>
    <lineage>
        <taxon>Bacteria</taxon>
        <taxon>Bacillati</taxon>
        <taxon>Bacillota</taxon>
        <taxon>Clostridia</taxon>
        <taxon>Eubacteriales</taxon>
        <taxon>Feifaniaceae</taxon>
        <taxon>Feifania</taxon>
    </lineage>
</organism>
<dbReference type="InterPro" id="IPR005645">
    <property type="entry name" value="FSH-like_dom"/>
</dbReference>
<reference evidence="3" key="1">
    <citation type="submission" date="2020-08" db="EMBL/GenBank/DDBJ databases">
        <title>Genome public.</title>
        <authorList>
            <person name="Liu C."/>
            <person name="Sun Q."/>
        </authorList>
    </citation>
    <scope>NUCLEOTIDE SEQUENCE</scope>
    <source>
        <strain evidence="3">BX7</strain>
    </source>
</reference>
<keyword evidence="3" id="KW-0378">Hydrolase</keyword>
<feature type="domain" description="AB hydrolase-1" evidence="1">
    <location>
        <begin position="84"/>
        <end position="172"/>
    </location>
</feature>
<dbReference type="GO" id="GO:0016787">
    <property type="term" value="F:hydrolase activity"/>
    <property type="evidence" value="ECO:0007669"/>
    <property type="project" value="UniProtKB-KW"/>
</dbReference>
<dbReference type="RefSeq" id="WP_249298898.1">
    <property type="nucleotide sequence ID" value="NZ_JACRSP010000001.1"/>
</dbReference>
<comment type="caution">
    <text evidence="3">The sequence shown here is derived from an EMBL/GenBank/DDBJ whole genome shotgun (WGS) entry which is preliminary data.</text>
</comment>
<evidence type="ECO:0000313" key="4">
    <source>
        <dbReference type="Proteomes" id="UP000620366"/>
    </source>
</evidence>
<proteinExistence type="predicted"/>
<dbReference type="InterPro" id="IPR052920">
    <property type="entry name" value="DNA-binding_regulatory"/>
</dbReference>
<dbReference type="Gene3D" id="3.40.50.1820">
    <property type="entry name" value="alpha/beta hydrolase"/>
    <property type="match status" value="1"/>
</dbReference>
<dbReference type="Proteomes" id="UP000620366">
    <property type="component" value="Unassembled WGS sequence"/>
</dbReference>
<keyword evidence="4" id="KW-1185">Reference proteome</keyword>
<sequence length="316" mass="35642">MIGFLCAVGALFVVWAAIVLISSHRILRSRHQSVGRTFAKMEKRSDFRREDESSYRQEKVSIVSDDGLKLTGWLLPCNYFTEKVVLFVHGFTANHRLALPFVNFFHNLDYDVLAIDLRAHGESEGRYSTYGLLESRDLANWVRFLRARYGEHAAIGLMGQSMGGAAVLQYAGGDEELLFCIADCTFTSAEDAVHYHLRRSHLDFSLFYRPIVAVLRAVGKFDIADADSLAAVKDIRCPLLFVHGTADRMLPCEMSQKLYDAASGDRELLLVEGARHVQNLSLGRAAYFDAITRLTRRAERRRAEADSEDVKPDESR</sequence>
<dbReference type="PANTHER" id="PTHR43358">
    <property type="entry name" value="ALPHA/BETA-HYDROLASE"/>
    <property type="match status" value="1"/>
</dbReference>
<dbReference type="Pfam" id="PF03959">
    <property type="entry name" value="FSH1"/>
    <property type="match status" value="1"/>
</dbReference>
<dbReference type="InterPro" id="IPR029058">
    <property type="entry name" value="AB_hydrolase_fold"/>
</dbReference>
<gene>
    <name evidence="3" type="ORF">H8695_00935</name>
</gene>
<evidence type="ECO:0000313" key="3">
    <source>
        <dbReference type="EMBL" id="MBC8535264.1"/>
    </source>
</evidence>
<accession>A0A926HSX1</accession>
<feature type="domain" description="Serine hydrolase" evidence="2">
    <location>
        <begin position="225"/>
        <end position="275"/>
    </location>
</feature>
<dbReference type="AlphaFoldDB" id="A0A926HSX1"/>
<evidence type="ECO:0000259" key="1">
    <source>
        <dbReference type="Pfam" id="PF00561"/>
    </source>
</evidence>
<dbReference type="PANTHER" id="PTHR43358:SF4">
    <property type="entry name" value="ALPHA_BETA HYDROLASE FOLD-1 DOMAIN-CONTAINING PROTEIN"/>
    <property type="match status" value="1"/>
</dbReference>
<name>A0A926HSX1_9FIRM</name>